<protein>
    <submittedName>
        <fullName evidence="2">Protein brunelleschi</fullName>
    </submittedName>
</protein>
<dbReference type="Proteomes" id="UP001219518">
    <property type="component" value="Unassembled WGS sequence"/>
</dbReference>
<organism evidence="2 4">
    <name type="scientific">Frankliniella fusca</name>
    <dbReference type="NCBI Taxonomy" id="407009"/>
    <lineage>
        <taxon>Eukaryota</taxon>
        <taxon>Metazoa</taxon>
        <taxon>Ecdysozoa</taxon>
        <taxon>Arthropoda</taxon>
        <taxon>Hexapoda</taxon>
        <taxon>Insecta</taxon>
        <taxon>Pterygota</taxon>
        <taxon>Neoptera</taxon>
        <taxon>Paraneoptera</taxon>
        <taxon>Thysanoptera</taxon>
        <taxon>Terebrantia</taxon>
        <taxon>Thripoidea</taxon>
        <taxon>Thripidae</taxon>
        <taxon>Frankliniella</taxon>
    </lineage>
</organism>
<evidence type="ECO:0000313" key="4">
    <source>
        <dbReference type="Proteomes" id="UP001219518"/>
    </source>
</evidence>
<dbReference type="EMBL" id="JAHWGI010000649">
    <property type="protein sequence ID" value="KAK3916979.1"/>
    <property type="molecule type" value="Genomic_DNA"/>
</dbReference>
<evidence type="ECO:0000313" key="3">
    <source>
        <dbReference type="EMBL" id="KAK3918065.1"/>
    </source>
</evidence>
<comment type="caution">
    <text evidence="2">The sequence shown here is derived from an EMBL/GenBank/DDBJ whole genome shotgun (WGS) entry which is preliminary data.</text>
</comment>
<gene>
    <name evidence="3" type="ORF">KUF71_007519</name>
    <name evidence="2" type="ORF">KUF71_026011</name>
</gene>
<reference evidence="2" key="2">
    <citation type="journal article" date="2023" name="BMC Genomics">
        <title>Pest status, molecular evolution, and epigenetic factors derived from the genome assembly of Frankliniella fusca, a thysanopteran phytovirus vector.</title>
        <authorList>
            <person name="Catto M.A."/>
            <person name="Labadie P.E."/>
            <person name="Jacobson A.L."/>
            <person name="Kennedy G.G."/>
            <person name="Srinivasan R."/>
            <person name="Hunt B.G."/>
        </authorList>
    </citation>
    <scope>NUCLEOTIDE SEQUENCE</scope>
    <source>
        <strain evidence="2">PL_HMW_Pooled</strain>
    </source>
</reference>
<feature type="non-terminal residue" evidence="2">
    <location>
        <position position="88"/>
    </location>
</feature>
<dbReference type="AlphaFoldDB" id="A0AAE1H8V2"/>
<keyword evidence="4" id="KW-1185">Reference proteome</keyword>
<accession>A0AAE1H8V2</accession>
<sequence>MKRRHLSNKNYKDIKLVIEAKLRKVEKLSKKSESCSVLSHESEQFENEIECTETPPCFMSDESSLPSNLSCSSLSAAGESPSDPVSKI</sequence>
<feature type="region of interest" description="Disordered" evidence="1">
    <location>
        <begin position="61"/>
        <end position="88"/>
    </location>
</feature>
<feature type="compositionally biased region" description="Low complexity" evidence="1">
    <location>
        <begin position="61"/>
        <end position="75"/>
    </location>
</feature>
<name>A0AAE1H8V2_9NEOP</name>
<evidence type="ECO:0000313" key="2">
    <source>
        <dbReference type="EMBL" id="KAK3916979.1"/>
    </source>
</evidence>
<reference evidence="2" key="1">
    <citation type="submission" date="2021-07" db="EMBL/GenBank/DDBJ databases">
        <authorList>
            <person name="Catto M.A."/>
            <person name="Jacobson A."/>
            <person name="Kennedy G."/>
            <person name="Labadie P."/>
            <person name="Hunt B.G."/>
            <person name="Srinivasan R."/>
        </authorList>
    </citation>
    <scope>NUCLEOTIDE SEQUENCE</scope>
    <source>
        <strain evidence="2">PL_HMW_Pooled</strain>
        <tissue evidence="2">Head</tissue>
    </source>
</reference>
<dbReference type="EMBL" id="JAHWGI010000863">
    <property type="protein sequence ID" value="KAK3918065.1"/>
    <property type="molecule type" value="Genomic_DNA"/>
</dbReference>
<evidence type="ECO:0000256" key="1">
    <source>
        <dbReference type="SAM" id="MobiDB-lite"/>
    </source>
</evidence>
<proteinExistence type="predicted"/>